<dbReference type="Gene3D" id="1.20.1540.10">
    <property type="entry name" value="Rhomboid-like"/>
    <property type="match status" value="1"/>
</dbReference>
<dbReference type="PANTHER" id="PTHR43731">
    <property type="entry name" value="RHOMBOID PROTEASE"/>
    <property type="match status" value="1"/>
</dbReference>
<feature type="non-terminal residue" evidence="9">
    <location>
        <position position="1"/>
    </location>
</feature>
<evidence type="ECO:0000256" key="4">
    <source>
        <dbReference type="ARBA" id="ARBA00022801"/>
    </source>
</evidence>
<sequence>KVLTGIIALNCLVFALFHIPPYWAVARPISRFLNTYGSATLQGCTRNPVALLTSGFSHSEIWHLGLNMVGFYSIAGALYDSMGTNQFLAMYTSTIVLSSFAQLALTAFQARRGIMPIGSLGASGGIYGLLGLLAWYQPGAQLALIFLPFIHFSLGYAF</sequence>
<dbReference type="RefSeq" id="XP_040727830.1">
    <property type="nucleotide sequence ID" value="XM_040867165.1"/>
</dbReference>
<comment type="subcellular location">
    <subcellularLocation>
        <location evidence="1">Membrane</location>
        <topology evidence="1">Multi-pass membrane protein</topology>
    </subcellularLocation>
</comment>
<feature type="transmembrane region" description="Helical" evidence="7">
    <location>
        <begin position="142"/>
        <end position="157"/>
    </location>
</feature>
<dbReference type="EMBL" id="MCFI01000002">
    <property type="protein sequence ID" value="ORY86974.1"/>
    <property type="molecule type" value="Genomic_DNA"/>
</dbReference>
<dbReference type="AlphaFoldDB" id="A0A1Y2FUL8"/>
<organism evidence="9 10">
    <name type="scientific">Protomyces lactucae-debilis</name>
    <dbReference type="NCBI Taxonomy" id="2754530"/>
    <lineage>
        <taxon>Eukaryota</taxon>
        <taxon>Fungi</taxon>
        <taxon>Dikarya</taxon>
        <taxon>Ascomycota</taxon>
        <taxon>Taphrinomycotina</taxon>
        <taxon>Taphrinomycetes</taxon>
        <taxon>Taphrinales</taxon>
        <taxon>Protomycetaceae</taxon>
        <taxon>Protomyces</taxon>
    </lineage>
</organism>
<gene>
    <name evidence="9" type="ORF">BCR37DRAFT_334995</name>
</gene>
<evidence type="ECO:0000259" key="8">
    <source>
        <dbReference type="Pfam" id="PF01694"/>
    </source>
</evidence>
<dbReference type="Proteomes" id="UP000193685">
    <property type="component" value="Unassembled WGS sequence"/>
</dbReference>
<evidence type="ECO:0000256" key="5">
    <source>
        <dbReference type="ARBA" id="ARBA00022989"/>
    </source>
</evidence>
<keyword evidence="5 7" id="KW-1133">Transmembrane helix</keyword>
<feature type="transmembrane region" description="Helical" evidence="7">
    <location>
        <begin position="117"/>
        <end position="136"/>
    </location>
</feature>
<proteinExistence type="inferred from homology"/>
<dbReference type="GO" id="GO:0016020">
    <property type="term" value="C:membrane"/>
    <property type="evidence" value="ECO:0007669"/>
    <property type="project" value="UniProtKB-SubCell"/>
</dbReference>
<evidence type="ECO:0000313" key="10">
    <source>
        <dbReference type="Proteomes" id="UP000193685"/>
    </source>
</evidence>
<evidence type="ECO:0000256" key="2">
    <source>
        <dbReference type="ARBA" id="ARBA00009045"/>
    </source>
</evidence>
<accession>A0A1Y2FUL8</accession>
<evidence type="ECO:0000256" key="3">
    <source>
        <dbReference type="ARBA" id="ARBA00022692"/>
    </source>
</evidence>
<evidence type="ECO:0000313" key="9">
    <source>
        <dbReference type="EMBL" id="ORY86974.1"/>
    </source>
</evidence>
<evidence type="ECO:0000256" key="7">
    <source>
        <dbReference type="SAM" id="Phobius"/>
    </source>
</evidence>
<dbReference type="InterPro" id="IPR022764">
    <property type="entry name" value="Peptidase_S54_rhomboid_dom"/>
</dbReference>
<feature type="domain" description="Peptidase S54 rhomboid" evidence="8">
    <location>
        <begin position="50"/>
        <end position="150"/>
    </location>
</feature>
<keyword evidence="4" id="KW-0378">Hydrolase</keyword>
<dbReference type="GO" id="GO:0004252">
    <property type="term" value="F:serine-type endopeptidase activity"/>
    <property type="evidence" value="ECO:0007669"/>
    <property type="project" value="InterPro"/>
</dbReference>
<name>A0A1Y2FUL8_PROLT</name>
<reference evidence="9 10" key="1">
    <citation type="submission" date="2016-07" db="EMBL/GenBank/DDBJ databases">
        <title>Pervasive Adenine N6-methylation of Active Genes in Fungi.</title>
        <authorList>
            <consortium name="DOE Joint Genome Institute"/>
            <person name="Mondo S.J."/>
            <person name="Dannebaum R.O."/>
            <person name="Kuo R.C."/>
            <person name="Labutti K."/>
            <person name="Haridas S."/>
            <person name="Kuo A."/>
            <person name="Salamov A."/>
            <person name="Ahrendt S.R."/>
            <person name="Lipzen A."/>
            <person name="Sullivan W."/>
            <person name="Andreopoulos W.B."/>
            <person name="Clum A."/>
            <person name="Lindquist E."/>
            <person name="Daum C."/>
            <person name="Ramamoorthy G.K."/>
            <person name="Gryganskyi A."/>
            <person name="Culley D."/>
            <person name="Magnuson J.K."/>
            <person name="James T.Y."/>
            <person name="O'Malley M.A."/>
            <person name="Stajich J.E."/>
            <person name="Spatafora J.W."/>
            <person name="Visel A."/>
            <person name="Grigoriev I.V."/>
        </authorList>
    </citation>
    <scope>NUCLEOTIDE SEQUENCE [LARGE SCALE GENOMIC DNA]</scope>
    <source>
        <strain evidence="9 10">12-1054</strain>
    </source>
</reference>
<protein>
    <recommendedName>
        <fullName evidence="8">Peptidase S54 rhomboid domain-containing protein</fullName>
    </recommendedName>
</protein>
<dbReference type="SUPFAM" id="SSF144091">
    <property type="entry name" value="Rhomboid-like"/>
    <property type="match status" value="1"/>
</dbReference>
<feature type="transmembrane region" description="Helical" evidence="7">
    <location>
        <begin position="85"/>
        <end position="105"/>
    </location>
</feature>
<evidence type="ECO:0000256" key="1">
    <source>
        <dbReference type="ARBA" id="ARBA00004141"/>
    </source>
</evidence>
<dbReference type="OrthoDB" id="10260614at2759"/>
<dbReference type="InterPro" id="IPR035952">
    <property type="entry name" value="Rhomboid-like_sf"/>
</dbReference>
<keyword evidence="6 7" id="KW-0472">Membrane</keyword>
<comment type="similarity">
    <text evidence="2">Belongs to the peptidase S54 family.</text>
</comment>
<dbReference type="GeneID" id="63783764"/>
<keyword evidence="3 7" id="KW-0812">Transmembrane</keyword>
<dbReference type="InterPro" id="IPR050925">
    <property type="entry name" value="Rhomboid_protease_S54"/>
</dbReference>
<keyword evidence="10" id="KW-1185">Reference proteome</keyword>
<dbReference type="PANTHER" id="PTHR43731:SF14">
    <property type="entry name" value="PRESENILIN-ASSOCIATED RHOMBOID-LIKE PROTEIN, MITOCHONDRIAL"/>
    <property type="match status" value="1"/>
</dbReference>
<dbReference type="OMA" id="WKPITFA"/>
<dbReference type="GO" id="GO:0006465">
    <property type="term" value="P:signal peptide processing"/>
    <property type="evidence" value="ECO:0007669"/>
    <property type="project" value="TreeGrafter"/>
</dbReference>
<evidence type="ECO:0000256" key="6">
    <source>
        <dbReference type="ARBA" id="ARBA00023136"/>
    </source>
</evidence>
<feature type="non-terminal residue" evidence="9">
    <location>
        <position position="158"/>
    </location>
</feature>
<dbReference type="Pfam" id="PF01694">
    <property type="entry name" value="Rhomboid"/>
    <property type="match status" value="1"/>
</dbReference>
<feature type="transmembrane region" description="Helical" evidence="7">
    <location>
        <begin position="6"/>
        <end position="25"/>
    </location>
</feature>
<dbReference type="STRING" id="56484.A0A1Y2FUL8"/>
<comment type="caution">
    <text evidence="9">The sequence shown here is derived from an EMBL/GenBank/DDBJ whole genome shotgun (WGS) entry which is preliminary data.</text>
</comment>